<comment type="caution">
    <text evidence="8">The sequence shown here is derived from an EMBL/GenBank/DDBJ whole genome shotgun (WGS) entry which is preliminary data.</text>
</comment>
<dbReference type="AlphaFoldDB" id="A0A6N6JEY7"/>
<sequence>MVWSLAKILLFVAAVALLAFGVNLLMETSGGVRIAVANREFTLSPLVALLGLAALMIAFWLALKVLGFLIATFRFLNGDETAVSRYFDRNRERRGFEALADGLMALASGEAKVAMAKASKAEKYLKRPELTNLITAQAAEIAGDTRKAQDTYKQLLTDERTRFVGVRGIMKQRLAEGDTDTALKLAEKAFALKPKHEETQDVLLQLQAQKEDWGGARKTLQAKLKHGSLPRDVHRRRDAVLALSEARDVLAEGQSIEAREAAIEANRLSPDLVPAAVMAARAYIENEKPKYATRVIKKAWDITPHPDLAAAFAAIEPDEAPDDRITRFKTLTRSHENDPETQMLLAELHIAAEDFPAARRSMGSLTETHPTARSLTLMAAIERGEGADDAVVQGWLTRALTASRGQQWVCDKCHHIHPGWTPTCENCKSFDTLSWTEAPQSEISMPAGVEMLPLIVGALEDKSKDVSIEDPDEVDPPSTEEVEAIATAESDVVVLEPEQRTKPAEKAAAES</sequence>
<feature type="domain" description="HemY N-terminal" evidence="7">
    <location>
        <begin position="30"/>
        <end position="143"/>
    </location>
</feature>
<dbReference type="EMBL" id="BLJE01000002">
    <property type="protein sequence ID" value="GFE64796.1"/>
    <property type="molecule type" value="Genomic_DNA"/>
</dbReference>
<accession>A0A6N6JEY7</accession>
<dbReference type="InterPro" id="IPR010817">
    <property type="entry name" value="HemY_N"/>
</dbReference>
<feature type="compositionally biased region" description="Basic and acidic residues" evidence="5">
    <location>
        <begin position="497"/>
        <end position="511"/>
    </location>
</feature>
<evidence type="ECO:0000259" key="7">
    <source>
        <dbReference type="Pfam" id="PF07219"/>
    </source>
</evidence>
<feature type="region of interest" description="Disordered" evidence="5">
    <location>
        <begin position="487"/>
        <end position="511"/>
    </location>
</feature>
<dbReference type="Pfam" id="PF07219">
    <property type="entry name" value="HemY_N"/>
    <property type="match status" value="1"/>
</dbReference>
<gene>
    <name evidence="8" type="ORF">KIN_18700</name>
</gene>
<feature type="compositionally biased region" description="Acidic residues" evidence="5">
    <location>
        <begin position="468"/>
        <end position="481"/>
    </location>
</feature>
<evidence type="ECO:0000313" key="8">
    <source>
        <dbReference type="EMBL" id="GFE64796.1"/>
    </source>
</evidence>
<evidence type="ECO:0000256" key="5">
    <source>
        <dbReference type="SAM" id="MobiDB-lite"/>
    </source>
</evidence>
<dbReference type="OrthoDB" id="9798343at2"/>
<dbReference type="SUPFAM" id="SSF48452">
    <property type="entry name" value="TPR-like"/>
    <property type="match status" value="1"/>
</dbReference>
<dbReference type="GO" id="GO:0016020">
    <property type="term" value="C:membrane"/>
    <property type="evidence" value="ECO:0007669"/>
    <property type="project" value="UniProtKB-SubCell"/>
</dbReference>
<dbReference type="Gene3D" id="1.25.40.10">
    <property type="entry name" value="Tetratricopeptide repeat domain"/>
    <property type="match status" value="1"/>
</dbReference>
<dbReference type="InterPro" id="IPR016982">
    <property type="entry name" value="Mms48"/>
</dbReference>
<keyword evidence="2 6" id="KW-0812">Transmembrane</keyword>
<proteinExistence type="predicted"/>
<feature type="region of interest" description="Disordered" evidence="5">
    <location>
        <begin position="462"/>
        <end position="481"/>
    </location>
</feature>
<keyword evidence="4 6" id="KW-0472">Membrane</keyword>
<dbReference type="Proteomes" id="UP000436822">
    <property type="component" value="Unassembled WGS sequence"/>
</dbReference>
<evidence type="ECO:0000256" key="2">
    <source>
        <dbReference type="ARBA" id="ARBA00022692"/>
    </source>
</evidence>
<protein>
    <submittedName>
        <fullName evidence="8">Heme biosynthesis protein HemY</fullName>
    </submittedName>
</protein>
<evidence type="ECO:0000256" key="3">
    <source>
        <dbReference type="ARBA" id="ARBA00022989"/>
    </source>
</evidence>
<keyword evidence="9" id="KW-1185">Reference proteome</keyword>
<dbReference type="InterPro" id="IPR011990">
    <property type="entry name" value="TPR-like_helical_dom_sf"/>
</dbReference>
<evidence type="ECO:0000313" key="9">
    <source>
        <dbReference type="Proteomes" id="UP000436822"/>
    </source>
</evidence>
<dbReference type="PIRSF" id="PIRSF031802">
    <property type="entry name" value="UCP031802"/>
    <property type="match status" value="1"/>
</dbReference>
<feature type="transmembrane region" description="Helical" evidence="6">
    <location>
        <begin position="47"/>
        <end position="76"/>
    </location>
</feature>
<reference evidence="8 9" key="1">
    <citation type="submission" date="2019-12" db="EMBL/GenBank/DDBJ databases">
        <title>Litoreibacter badius sp. nov., a novel bacteriochlorophyll a-containing bacterium in the genus Litoreibacter.</title>
        <authorList>
            <person name="Kanamuro M."/>
            <person name="Takabe Y."/>
            <person name="Mori K."/>
            <person name="Takaichi S."/>
            <person name="Hanada S."/>
        </authorList>
    </citation>
    <scope>NUCLEOTIDE SEQUENCE [LARGE SCALE GENOMIC DNA]</scope>
    <source>
        <strain evidence="8 9">K6</strain>
    </source>
</reference>
<keyword evidence="3 6" id="KW-1133">Transmembrane helix</keyword>
<evidence type="ECO:0000256" key="1">
    <source>
        <dbReference type="ARBA" id="ARBA00004370"/>
    </source>
</evidence>
<evidence type="ECO:0000256" key="6">
    <source>
        <dbReference type="SAM" id="Phobius"/>
    </source>
</evidence>
<comment type="subcellular location">
    <subcellularLocation>
        <location evidence="1">Membrane</location>
    </subcellularLocation>
</comment>
<dbReference type="RefSeq" id="WP_159806256.1">
    <property type="nucleotide sequence ID" value="NZ_BLJE01000002.1"/>
</dbReference>
<evidence type="ECO:0000256" key="4">
    <source>
        <dbReference type="ARBA" id="ARBA00023136"/>
    </source>
</evidence>
<name>A0A6N6JEY7_9RHOB</name>
<organism evidence="8 9">
    <name type="scientific">Litoreibacter roseus</name>
    <dbReference type="NCBI Taxonomy" id="2601869"/>
    <lineage>
        <taxon>Bacteria</taxon>
        <taxon>Pseudomonadati</taxon>
        <taxon>Pseudomonadota</taxon>
        <taxon>Alphaproteobacteria</taxon>
        <taxon>Rhodobacterales</taxon>
        <taxon>Roseobacteraceae</taxon>
        <taxon>Litoreibacter</taxon>
    </lineage>
</organism>